<dbReference type="AlphaFoldDB" id="K9W4J7"/>
<dbReference type="eggNOG" id="ENOG502Z9EX">
    <property type="taxonomic scope" value="Bacteria"/>
</dbReference>
<feature type="compositionally biased region" description="Basic and acidic residues" evidence="1">
    <location>
        <begin position="118"/>
        <end position="134"/>
    </location>
</feature>
<dbReference type="OrthoDB" id="532902at2"/>
<dbReference type="EMBL" id="CP003620">
    <property type="protein sequence ID" value="AFZ14667.1"/>
    <property type="molecule type" value="Genomic_DNA"/>
</dbReference>
<evidence type="ECO:0000256" key="1">
    <source>
        <dbReference type="SAM" id="MobiDB-lite"/>
    </source>
</evidence>
<feature type="compositionally biased region" description="Polar residues" evidence="1">
    <location>
        <begin position="95"/>
        <end position="112"/>
    </location>
</feature>
<proteinExistence type="predicted"/>
<feature type="region of interest" description="Disordered" evidence="1">
    <location>
        <begin position="95"/>
        <end position="137"/>
    </location>
</feature>
<dbReference type="HOGENOM" id="CLU_044703_0_0_3"/>
<dbReference type="STRING" id="1173022.Cri9333_3858"/>
<evidence type="ECO:0000313" key="2">
    <source>
        <dbReference type="EMBL" id="AFZ14667.1"/>
    </source>
</evidence>
<name>K9W4J7_9CYAN</name>
<feature type="region of interest" description="Disordered" evidence="1">
    <location>
        <begin position="219"/>
        <end position="251"/>
    </location>
</feature>
<feature type="region of interest" description="Disordered" evidence="1">
    <location>
        <begin position="272"/>
        <end position="302"/>
    </location>
</feature>
<organism evidence="2 3">
    <name type="scientific">Crinalium epipsammum PCC 9333</name>
    <dbReference type="NCBI Taxonomy" id="1173022"/>
    <lineage>
        <taxon>Bacteria</taxon>
        <taxon>Bacillati</taxon>
        <taxon>Cyanobacteriota</taxon>
        <taxon>Cyanophyceae</taxon>
        <taxon>Gomontiellales</taxon>
        <taxon>Gomontiellaceae</taxon>
        <taxon>Crinalium</taxon>
    </lineage>
</organism>
<protein>
    <submittedName>
        <fullName evidence="2">Uncharacterized protein</fullName>
    </submittedName>
</protein>
<dbReference type="Proteomes" id="UP000010472">
    <property type="component" value="Chromosome"/>
</dbReference>
<dbReference type="RefSeq" id="WP_015204767.1">
    <property type="nucleotide sequence ID" value="NC_019753.1"/>
</dbReference>
<reference evidence="2 3" key="1">
    <citation type="submission" date="2012-06" db="EMBL/GenBank/DDBJ databases">
        <title>Finished chromosome of genome of Crinalium epipsammum PCC 9333.</title>
        <authorList>
            <consortium name="US DOE Joint Genome Institute"/>
            <person name="Gugger M."/>
            <person name="Coursin T."/>
            <person name="Rippka R."/>
            <person name="Tandeau De Marsac N."/>
            <person name="Huntemann M."/>
            <person name="Wei C.-L."/>
            <person name="Han J."/>
            <person name="Detter J.C."/>
            <person name="Han C."/>
            <person name="Tapia R."/>
            <person name="Davenport K."/>
            <person name="Daligault H."/>
            <person name="Erkkila T."/>
            <person name="Gu W."/>
            <person name="Munk A.C.C."/>
            <person name="Teshima H."/>
            <person name="Xu Y."/>
            <person name="Chain P."/>
            <person name="Chen A."/>
            <person name="Krypides N."/>
            <person name="Mavromatis K."/>
            <person name="Markowitz V."/>
            <person name="Szeto E."/>
            <person name="Ivanova N."/>
            <person name="Mikhailova N."/>
            <person name="Ovchinnikova G."/>
            <person name="Pagani I."/>
            <person name="Pati A."/>
            <person name="Goodwin L."/>
            <person name="Peters L."/>
            <person name="Pitluck S."/>
            <person name="Woyke T."/>
            <person name="Kerfeld C."/>
        </authorList>
    </citation>
    <scope>NUCLEOTIDE SEQUENCE [LARGE SCALE GENOMIC DNA]</scope>
    <source>
        <strain evidence="2 3">PCC 9333</strain>
    </source>
</reference>
<evidence type="ECO:0000313" key="3">
    <source>
        <dbReference type="Proteomes" id="UP000010472"/>
    </source>
</evidence>
<accession>K9W4J7</accession>
<feature type="compositionally biased region" description="Polar residues" evidence="1">
    <location>
        <begin position="219"/>
        <end position="249"/>
    </location>
</feature>
<sequence length="435" mass="46504">MSQTSSIESLHPVIQTALSSLDIQLEEELVRYRRQKAGHSVMPNSTLGRTTTHLIDLMAVDGAESINQPSASGMATPISMMPPSLANPEVQASVKSTHPNHNTASTTDNLESAQPEAENLRSDSDMGETSHTRETSFGGDLVYQGAIPTPPNDYLASSEELLRSLAEEEAELHKERSLRDNLLTPLAVGSLLLLLLTSATLGYIVTNPSVLQYLGGNRFSKSQPEVAPPTTQSSITDKTASETPITQGPNLAAQEFVDLNINNLSTLKMSDSASKSEGEAKSNSAIKPKATSLKPATAENASPQNLADALLPPEIQPIVGMPTLVGPPPAAQQTLTSKTVAKLSPEAKKIQPPAATANKVAANPAQLPKGYYYVLANYQSDRQLANIRKIVGDAYVLKFPQGSRIKMAAFDKESQAKTFIQVLQKKGISASVYRP</sequence>
<gene>
    <name evidence="2" type="ORF">Cri9333_3858</name>
</gene>
<keyword evidence="3" id="KW-1185">Reference proteome</keyword>
<dbReference type="KEGG" id="cep:Cri9333_3858"/>
<dbReference type="PATRIC" id="fig|1173022.3.peg.4158"/>